<proteinExistence type="predicted"/>
<dbReference type="InParanoid" id="L7JW46"/>
<feature type="non-terminal residue" evidence="1">
    <location>
        <position position="1"/>
    </location>
</feature>
<evidence type="ECO:0000313" key="1">
    <source>
        <dbReference type="EMBL" id="ELQ75261.1"/>
    </source>
</evidence>
<protein>
    <submittedName>
        <fullName evidence="1">Uncharacterized protein</fullName>
    </submittedName>
</protein>
<dbReference type="Proteomes" id="UP000011185">
    <property type="component" value="Unassembled WGS sequence"/>
</dbReference>
<organism evidence="1 2">
    <name type="scientific">Trachipleistophora hominis</name>
    <name type="common">Microsporidian parasite</name>
    <dbReference type="NCBI Taxonomy" id="72359"/>
    <lineage>
        <taxon>Eukaryota</taxon>
        <taxon>Fungi</taxon>
        <taxon>Fungi incertae sedis</taxon>
        <taxon>Microsporidia</taxon>
        <taxon>Pleistophoridae</taxon>
        <taxon>Trachipleistophora</taxon>
    </lineage>
</organism>
<dbReference type="AlphaFoldDB" id="L7JW46"/>
<reference evidence="1 2" key="1">
    <citation type="journal article" date="2012" name="PLoS Pathog.">
        <title>The genome of the obligate intracellular parasite Trachipleistophora hominis: new insights into microsporidian genome dynamics and reductive evolution.</title>
        <authorList>
            <person name="Heinz E."/>
            <person name="Williams T.A."/>
            <person name="Nakjang S."/>
            <person name="Noel C.J."/>
            <person name="Swan D.C."/>
            <person name="Goldberg A.V."/>
            <person name="Harris S.R."/>
            <person name="Weinmaier T."/>
            <person name="Markert S."/>
            <person name="Becher D."/>
            <person name="Bernhardt J."/>
            <person name="Dagan T."/>
            <person name="Hacker C."/>
            <person name="Lucocq J.M."/>
            <person name="Schweder T."/>
            <person name="Rattei T."/>
            <person name="Hall N."/>
            <person name="Hirt R.P."/>
            <person name="Embley T.M."/>
        </authorList>
    </citation>
    <scope>NUCLEOTIDE SEQUENCE [LARGE SCALE GENOMIC DNA]</scope>
</reference>
<dbReference type="VEuPathDB" id="MicrosporidiaDB:THOM_1757"/>
<gene>
    <name evidence="1" type="ORF">THOM_1757</name>
</gene>
<sequence length="46" mass="5222">VDRKVSLMITSNYKALLVDNDVFDTESMHLIDNVCHIISKIADDKT</sequence>
<accession>L7JW46</accession>
<evidence type="ECO:0000313" key="2">
    <source>
        <dbReference type="Proteomes" id="UP000011185"/>
    </source>
</evidence>
<dbReference type="EMBL" id="JH993974">
    <property type="protein sequence ID" value="ELQ75261.1"/>
    <property type="molecule type" value="Genomic_DNA"/>
</dbReference>
<dbReference type="HOGENOM" id="CLU_3193993_0_0_1"/>
<keyword evidence="2" id="KW-1185">Reference proteome</keyword>
<name>L7JW46_TRAHO</name>